<dbReference type="EnsemblPlants" id="OPUNC04G10630.1">
    <property type="protein sequence ID" value="OPUNC04G10630.1"/>
    <property type="gene ID" value="OPUNC04G10630"/>
</dbReference>
<reference evidence="1" key="1">
    <citation type="submission" date="2015-04" db="UniProtKB">
        <authorList>
            <consortium name="EnsemblPlants"/>
        </authorList>
    </citation>
    <scope>IDENTIFICATION</scope>
</reference>
<accession>A0A0E0KQL5</accession>
<keyword evidence="2" id="KW-1185">Reference proteome</keyword>
<dbReference type="Proteomes" id="UP000026962">
    <property type="component" value="Chromosome 4"/>
</dbReference>
<evidence type="ECO:0000313" key="2">
    <source>
        <dbReference type="Proteomes" id="UP000026962"/>
    </source>
</evidence>
<reference evidence="1" key="2">
    <citation type="submission" date="2018-05" db="EMBL/GenBank/DDBJ databases">
        <title>OpunRS2 (Oryza punctata Reference Sequence Version 2).</title>
        <authorList>
            <person name="Zhang J."/>
            <person name="Kudrna D."/>
            <person name="Lee S."/>
            <person name="Talag J."/>
            <person name="Welchert J."/>
            <person name="Wing R.A."/>
        </authorList>
    </citation>
    <scope>NUCLEOTIDE SEQUENCE [LARGE SCALE GENOMIC DNA]</scope>
</reference>
<organism evidence="1">
    <name type="scientific">Oryza punctata</name>
    <name type="common">Red rice</name>
    <dbReference type="NCBI Taxonomy" id="4537"/>
    <lineage>
        <taxon>Eukaryota</taxon>
        <taxon>Viridiplantae</taxon>
        <taxon>Streptophyta</taxon>
        <taxon>Embryophyta</taxon>
        <taxon>Tracheophyta</taxon>
        <taxon>Spermatophyta</taxon>
        <taxon>Magnoliopsida</taxon>
        <taxon>Liliopsida</taxon>
        <taxon>Poales</taxon>
        <taxon>Poaceae</taxon>
        <taxon>BOP clade</taxon>
        <taxon>Oryzoideae</taxon>
        <taxon>Oryzeae</taxon>
        <taxon>Oryzinae</taxon>
        <taxon>Oryza</taxon>
    </lineage>
</organism>
<dbReference type="AlphaFoldDB" id="A0A0E0KQL5"/>
<dbReference type="HOGENOM" id="CLU_2516571_0_0_1"/>
<proteinExistence type="predicted"/>
<sequence length="85" mass="9076">MAPVTTTIAVPTVEGEERDIECWASAARRWIRGECVEGTMTASLTATGLSPPLLVVVGLGEIMRLASRRWSETMAMARQGLVSAA</sequence>
<evidence type="ECO:0000313" key="1">
    <source>
        <dbReference type="EnsemblPlants" id="OPUNC04G10630.1"/>
    </source>
</evidence>
<name>A0A0E0KQL5_ORYPU</name>
<dbReference type="Gramene" id="OPUNC04G10630.1">
    <property type="protein sequence ID" value="OPUNC04G10630.1"/>
    <property type="gene ID" value="OPUNC04G10630"/>
</dbReference>
<protein>
    <submittedName>
        <fullName evidence="1">Uncharacterized protein</fullName>
    </submittedName>
</protein>